<reference evidence="2" key="1">
    <citation type="submission" date="2014-09" db="EMBL/GenBank/DDBJ databases">
        <authorList>
            <person name="Magalhaes I.L.F."/>
            <person name="Oliveira U."/>
            <person name="Santos F.R."/>
            <person name="Vidigal T.H.D.A."/>
            <person name="Brescovit A.D."/>
            <person name="Santos A.J."/>
        </authorList>
    </citation>
    <scope>NUCLEOTIDE SEQUENCE</scope>
    <source>
        <tissue evidence="2">Shoot tissue taken approximately 20 cm above the soil surface</tissue>
    </source>
</reference>
<dbReference type="AlphaFoldDB" id="A0A0A9BWY7"/>
<dbReference type="EMBL" id="GBRH01230069">
    <property type="protein sequence ID" value="JAD67826.1"/>
    <property type="molecule type" value="Transcribed_RNA"/>
</dbReference>
<protein>
    <submittedName>
        <fullName evidence="2">Uncharacterized protein</fullName>
    </submittedName>
</protein>
<feature type="compositionally biased region" description="Low complexity" evidence="1">
    <location>
        <begin position="46"/>
        <end position="57"/>
    </location>
</feature>
<evidence type="ECO:0000313" key="2">
    <source>
        <dbReference type="EMBL" id="JAD67826.1"/>
    </source>
</evidence>
<name>A0A0A9BWY7_ARUDO</name>
<accession>A0A0A9BWY7</accession>
<proteinExistence type="predicted"/>
<evidence type="ECO:0000256" key="1">
    <source>
        <dbReference type="SAM" id="MobiDB-lite"/>
    </source>
</evidence>
<feature type="compositionally biased region" description="Polar residues" evidence="1">
    <location>
        <begin position="9"/>
        <end position="32"/>
    </location>
</feature>
<feature type="region of interest" description="Disordered" evidence="1">
    <location>
        <begin position="1"/>
        <end position="64"/>
    </location>
</feature>
<reference evidence="2" key="2">
    <citation type="journal article" date="2015" name="Data Brief">
        <title>Shoot transcriptome of the giant reed, Arundo donax.</title>
        <authorList>
            <person name="Barrero R.A."/>
            <person name="Guerrero F.D."/>
            <person name="Moolhuijzen P."/>
            <person name="Goolsby J.A."/>
            <person name="Tidwell J."/>
            <person name="Bellgard S.E."/>
            <person name="Bellgard M.I."/>
        </authorList>
    </citation>
    <scope>NUCLEOTIDE SEQUENCE</scope>
    <source>
        <tissue evidence="2">Shoot tissue taken approximately 20 cm above the soil surface</tissue>
    </source>
</reference>
<organism evidence="2">
    <name type="scientific">Arundo donax</name>
    <name type="common">Giant reed</name>
    <name type="synonym">Donax arundinaceus</name>
    <dbReference type="NCBI Taxonomy" id="35708"/>
    <lineage>
        <taxon>Eukaryota</taxon>
        <taxon>Viridiplantae</taxon>
        <taxon>Streptophyta</taxon>
        <taxon>Embryophyta</taxon>
        <taxon>Tracheophyta</taxon>
        <taxon>Spermatophyta</taxon>
        <taxon>Magnoliopsida</taxon>
        <taxon>Liliopsida</taxon>
        <taxon>Poales</taxon>
        <taxon>Poaceae</taxon>
        <taxon>PACMAD clade</taxon>
        <taxon>Arundinoideae</taxon>
        <taxon>Arundineae</taxon>
        <taxon>Arundo</taxon>
    </lineage>
</organism>
<sequence>MEPRLKAQLSYSYSPQTTAQCPTPSASPQDGRTPTPARHASRHAARSNPSRRPPAARLGASSPGLVGRRAATCHLQISPGRRVTRRLPRVHLSILHFSSLKDARARLDASTLAPLAQETRRRLPPSTSATPWARAREMLLLAPGHRRRIWTLGRLLLAPLWPPSSASSYRSC</sequence>